<dbReference type="GO" id="GO:0000785">
    <property type="term" value="C:chromatin"/>
    <property type="evidence" value="ECO:0007669"/>
    <property type="project" value="TreeGrafter"/>
</dbReference>
<feature type="region of interest" description="Disordered" evidence="2">
    <location>
        <begin position="1"/>
        <end position="78"/>
    </location>
</feature>
<dbReference type="InParanoid" id="A0A1C7NAK8"/>
<dbReference type="InterPro" id="IPR013721">
    <property type="entry name" value="STAG"/>
</dbReference>
<dbReference type="Pfam" id="PF24571">
    <property type="entry name" value="HEAT_SCC3-SA"/>
    <property type="match status" value="1"/>
</dbReference>
<dbReference type="OrthoDB" id="498590at2759"/>
<feature type="compositionally biased region" description="Polar residues" evidence="2">
    <location>
        <begin position="10"/>
        <end position="34"/>
    </location>
</feature>
<comment type="caution">
    <text evidence="4">The sequence shown here is derived from an EMBL/GenBank/DDBJ whole genome shotgun (WGS) entry which is preliminary data.</text>
</comment>
<protein>
    <submittedName>
        <fullName evidence="4">Cohesin subunit SA-1</fullName>
    </submittedName>
</protein>
<dbReference type="Pfam" id="PF21581">
    <property type="entry name" value="SCD"/>
    <property type="match status" value="1"/>
</dbReference>
<dbReference type="FunCoup" id="A0A1C7NAK8">
    <property type="interactions" value="13"/>
</dbReference>
<dbReference type="Pfam" id="PF08514">
    <property type="entry name" value="STAG"/>
    <property type="match status" value="1"/>
</dbReference>
<evidence type="ECO:0000259" key="3">
    <source>
        <dbReference type="PROSITE" id="PS51425"/>
    </source>
</evidence>
<gene>
    <name evidence="4" type="primary">STAG1</name>
    <name evidence="4" type="ORF">A0J61_05902</name>
</gene>
<dbReference type="EMBL" id="LUGH01000333">
    <property type="protein sequence ID" value="OBZ86050.1"/>
    <property type="molecule type" value="Genomic_DNA"/>
</dbReference>
<dbReference type="STRING" id="101091.A0A1C7NAK8"/>
<evidence type="ECO:0000313" key="4">
    <source>
        <dbReference type="EMBL" id="OBZ86050.1"/>
    </source>
</evidence>
<dbReference type="SUPFAM" id="SSF48371">
    <property type="entry name" value="ARM repeat"/>
    <property type="match status" value="1"/>
</dbReference>
<sequence>MTRPKKTSVAEPSSSQRPLRNRTVTDMFTKQKTAANRKRIVENDESSDEDELESDSDSEDELPTKNKKTTNRRGKGKKVATNVVLSSNSQLLEQISDTLVTQDSLFDRAMLPETSIDDIVTEWAQDYQTNQRNALKSLINFVIRSAGCSMAVTDDALDQEDGSLNALQELQEELAKLPHADYPIISKSKEHRTLKRNLLLFFEELIEQCQHNAIYDGVLIETLQNWLTTMSSSVYRPFRHTATLVGLKIIGQLCVIGEKERNNLSVASRQMNAEKKKKSQTKNLNLLQQNYVAIQSRCKDLEEYLKEFFEGIFIHRSRDVESVIRTECIRELCIWMQNFQSFFVDNAYLRYFGWSLNDPSAGVRSETLKSISKLYKIENVATKLSVFINRFKSRIEEMALFDIDVSVRVYAIQLCSQLFKQNINILSETGRSHLSSMVASDAARVRKSAAPFVKAMLDTNVISPLLQSTTRALSSGRRNNVTINKSWVTYKGLALFLVEQTAALLESQKAKNDNAMHLDLENLTSQLSEKRRSIIANIVDALWEQLPELQDYQAMSDYLGRDHSKSLQEIDQMDTGSTIEDCYRLDDEQETVLIHVFVACLNTAISKGLDKNVPEGTKDKRKLEASFFEECKNEVSRHLVQTLPKLLTKHFDDAHRMQQLVTIPTLMNLQVYIELRAEKEYDELLEILNRIYLGAILNDLLKNCAESLSHVVNNTQLMEVNRSFMGELQTAVVQQVREACSGKDLVTVNYTSALIHSISVGLLRLERLMNFVDATSALDDAQGMSMSVIDHIGALVDRAAFGSKEEKNISLSAMAILARYMMWKCHALSAANATEVAPVIERRRDWTFDKFTELIKAADVSPLDEVRATALSYLIDIYWLFTSDLFDNAGLARLKARCPADLQKACGDYIEAQLKKYRQLLEDFDIDDEPSKQALEAHKELLSMSLSSFARGVLMGVLDMKYAVSLLSQYGNNEPVLDDVIKALVVEFQTDLISGEVAADGICRAYMEALKTSFDTHVAESSRSLEKTVRLAKLEAASLRNADKEDVARKVPAQVICERIHLDGITFAITKAADAYQRNKDEDRDNALKFFKVLNAFASDISRARDIAKIHYHLEDVLRSNGLPLESDKKEWEHYNAYVQSIDQVLKKKGLKYDATKRTANMETPAAHVFDDIDLDAQAGNKRTLTDVDMDIDDESNPKRRR</sequence>
<dbReference type="GO" id="GO:0007062">
    <property type="term" value="P:sister chromatid cohesion"/>
    <property type="evidence" value="ECO:0007669"/>
    <property type="project" value="UniProtKB-ARBA"/>
</dbReference>
<dbReference type="GO" id="GO:0003682">
    <property type="term" value="F:chromatin binding"/>
    <property type="evidence" value="ECO:0007669"/>
    <property type="project" value="TreeGrafter"/>
</dbReference>
<proteinExistence type="predicted"/>
<evidence type="ECO:0000256" key="1">
    <source>
        <dbReference type="SAM" id="Coils"/>
    </source>
</evidence>
<dbReference type="PANTHER" id="PTHR11199:SF0">
    <property type="entry name" value="LD34181P-RELATED"/>
    <property type="match status" value="1"/>
</dbReference>
<dbReference type="GO" id="GO:0005634">
    <property type="term" value="C:nucleus"/>
    <property type="evidence" value="ECO:0007669"/>
    <property type="project" value="TreeGrafter"/>
</dbReference>
<feature type="compositionally biased region" description="Acidic residues" evidence="2">
    <location>
        <begin position="43"/>
        <end position="61"/>
    </location>
</feature>
<accession>A0A1C7NAK8</accession>
<keyword evidence="5" id="KW-1185">Reference proteome</keyword>
<dbReference type="Proteomes" id="UP000093000">
    <property type="component" value="Unassembled WGS sequence"/>
</dbReference>
<dbReference type="AlphaFoldDB" id="A0A1C7NAK8"/>
<keyword evidence="1" id="KW-0175">Coiled coil</keyword>
<dbReference type="GO" id="GO:0008278">
    <property type="term" value="C:cohesin complex"/>
    <property type="evidence" value="ECO:0007669"/>
    <property type="project" value="TreeGrafter"/>
</dbReference>
<dbReference type="InterPro" id="IPR039662">
    <property type="entry name" value="Cohesin_Scc3/SA"/>
</dbReference>
<feature type="compositionally biased region" description="Basic residues" evidence="2">
    <location>
        <begin position="65"/>
        <end position="78"/>
    </location>
</feature>
<evidence type="ECO:0000256" key="2">
    <source>
        <dbReference type="SAM" id="MobiDB-lite"/>
    </source>
</evidence>
<dbReference type="PANTHER" id="PTHR11199">
    <property type="entry name" value="STROMAL ANTIGEN"/>
    <property type="match status" value="1"/>
</dbReference>
<name>A0A1C7NAK8_9FUNG</name>
<dbReference type="PROSITE" id="PS51425">
    <property type="entry name" value="SCD"/>
    <property type="match status" value="1"/>
</dbReference>
<organism evidence="4 5">
    <name type="scientific">Choanephora cucurbitarum</name>
    <dbReference type="NCBI Taxonomy" id="101091"/>
    <lineage>
        <taxon>Eukaryota</taxon>
        <taxon>Fungi</taxon>
        <taxon>Fungi incertae sedis</taxon>
        <taxon>Mucoromycota</taxon>
        <taxon>Mucoromycotina</taxon>
        <taxon>Mucoromycetes</taxon>
        <taxon>Mucorales</taxon>
        <taxon>Mucorineae</taxon>
        <taxon>Choanephoraceae</taxon>
        <taxon>Choanephoroideae</taxon>
        <taxon>Choanephora</taxon>
    </lineage>
</organism>
<feature type="domain" description="SCD" evidence="3">
    <location>
        <begin position="313"/>
        <end position="398"/>
    </location>
</feature>
<dbReference type="Gene3D" id="1.25.10.10">
    <property type="entry name" value="Leucine-rich Repeat Variant"/>
    <property type="match status" value="1"/>
</dbReference>
<dbReference type="InterPro" id="IPR016024">
    <property type="entry name" value="ARM-type_fold"/>
</dbReference>
<dbReference type="InterPro" id="IPR056396">
    <property type="entry name" value="HEAT_SCC3-SA"/>
</dbReference>
<reference evidence="4 5" key="1">
    <citation type="submission" date="2016-03" db="EMBL/GenBank/DDBJ databases">
        <title>Choanephora cucurbitarum.</title>
        <authorList>
            <person name="Min B."/>
            <person name="Park H."/>
            <person name="Park J.-H."/>
            <person name="Shin H.-D."/>
            <person name="Choi I.-G."/>
        </authorList>
    </citation>
    <scope>NUCLEOTIDE SEQUENCE [LARGE SCALE GENOMIC DNA]</scope>
    <source>
        <strain evidence="4 5">KUS-F28377</strain>
    </source>
</reference>
<feature type="coiled-coil region" evidence="1">
    <location>
        <begin position="270"/>
        <end position="304"/>
    </location>
</feature>
<dbReference type="InterPro" id="IPR011989">
    <property type="entry name" value="ARM-like"/>
</dbReference>
<dbReference type="InterPro" id="IPR020839">
    <property type="entry name" value="SCD"/>
</dbReference>
<evidence type="ECO:0000313" key="5">
    <source>
        <dbReference type="Proteomes" id="UP000093000"/>
    </source>
</evidence>